<dbReference type="Proteomes" id="UP000006640">
    <property type="component" value="Chromosome"/>
</dbReference>
<dbReference type="PROSITE" id="PS00108">
    <property type="entry name" value="PROTEIN_KINASE_ST"/>
    <property type="match status" value="1"/>
</dbReference>
<keyword evidence="4" id="KW-0547">Nucleotide-binding</keyword>
<dbReference type="PROSITE" id="PS50011">
    <property type="entry name" value="PROTEIN_KINASE_DOM"/>
    <property type="match status" value="1"/>
</dbReference>
<evidence type="ECO:0000256" key="5">
    <source>
        <dbReference type="ARBA" id="ARBA00022777"/>
    </source>
</evidence>
<dbReference type="FunFam" id="1.10.510.10:FF:000021">
    <property type="entry name" value="Serine/threonine protein kinase"/>
    <property type="match status" value="1"/>
</dbReference>
<dbReference type="Pfam" id="PF00069">
    <property type="entry name" value="Pkinase"/>
    <property type="match status" value="1"/>
</dbReference>
<dbReference type="GO" id="GO:0045717">
    <property type="term" value="P:negative regulation of fatty acid biosynthetic process"/>
    <property type="evidence" value="ECO:0007669"/>
    <property type="project" value="UniProtKB-ARBA"/>
</dbReference>
<evidence type="ECO:0000256" key="2">
    <source>
        <dbReference type="ARBA" id="ARBA00022527"/>
    </source>
</evidence>
<dbReference type="KEGG" id="tbi:Tbis_0054"/>
<evidence type="ECO:0000256" key="1">
    <source>
        <dbReference type="ARBA" id="ARBA00012513"/>
    </source>
</evidence>
<dbReference type="eggNOG" id="COG3087">
    <property type="taxonomic scope" value="Bacteria"/>
</dbReference>
<protein>
    <recommendedName>
        <fullName evidence="1">non-specific serine/threonine protein kinase</fullName>
        <ecNumber evidence="1">2.7.11.1</ecNumber>
    </recommendedName>
</protein>
<keyword evidence="6" id="KW-0067">ATP-binding</keyword>
<feature type="region of interest" description="Disordered" evidence="9">
    <location>
        <begin position="276"/>
        <end position="328"/>
    </location>
</feature>
<dbReference type="PANTHER" id="PTHR43289:SF6">
    <property type="entry name" value="SERINE_THREONINE-PROTEIN KINASE NEKL-3"/>
    <property type="match status" value="1"/>
</dbReference>
<dbReference type="STRING" id="469371.Tbis_0054"/>
<feature type="compositionally biased region" description="Pro residues" evidence="9">
    <location>
        <begin position="368"/>
        <end position="378"/>
    </location>
</feature>
<dbReference type="Gene3D" id="3.30.200.20">
    <property type="entry name" value="Phosphorylase Kinase, domain 1"/>
    <property type="match status" value="1"/>
</dbReference>
<dbReference type="HOGENOM" id="CLU_000288_63_44_11"/>
<feature type="region of interest" description="Disordered" evidence="9">
    <location>
        <begin position="357"/>
        <end position="468"/>
    </location>
</feature>
<feature type="domain" description="Protein kinase" evidence="10">
    <location>
        <begin position="11"/>
        <end position="271"/>
    </location>
</feature>
<dbReference type="EC" id="2.7.11.1" evidence="1"/>
<name>D6Y256_THEBD</name>
<keyword evidence="3" id="KW-0808">Transferase</keyword>
<evidence type="ECO:0000256" key="6">
    <source>
        <dbReference type="ARBA" id="ARBA00022840"/>
    </source>
</evidence>
<dbReference type="GO" id="GO:0005524">
    <property type="term" value="F:ATP binding"/>
    <property type="evidence" value="ECO:0007669"/>
    <property type="project" value="UniProtKB-KW"/>
</dbReference>
<keyword evidence="12" id="KW-1185">Reference proteome</keyword>
<reference evidence="11 12" key="1">
    <citation type="submission" date="2010-01" db="EMBL/GenBank/DDBJ databases">
        <title>The complete genome of Thermobispora bispora DSM 43833.</title>
        <authorList>
            <consortium name="US DOE Joint Genome Institute (JGI-PGF)"/>
            <person name="Lucas S."/>
            <person name="Copeland A."/>
            <person name="Lapidus A."/>
            <person name="Glavina del Rio T."/>
            <person name="Dalin E."/>
            <person name="Tice H."/>
            <person name="Bruce D."/>
            <person name="Goodwin L."/>
            <person name="Pitluck S."/>
            <person name="Kyrpides N."/>
            <person name="Mavromatis K."/>
            <person name="Ivanova N."/>
            <person name="Mikhailova N."/>
            <person name="Chertkov O."/>
            <person name="Brettin T."/>
            <person name="Detter J.C."/>
            <person name="Han C."/>
            <person name="Larimer F."/>
            <person name="Land M."/>
            <person name="Hauser L."/>
            <person name="Markowitz V."/>
            <person name="Cheng J.-F."/>
            <person name="Hugenholtz P."/>
            <person name="Woyke T."/>
            <person name="Wu D."/>
            <person name="Jando M."/>
            <person name="Schneider S."/>
            <person name="Klenk H.-P."/>
            <person name="Eisen J.A."/>
        </authorList>
    </citation>
    <scope>NUCLEOTIDE SEQUENCE [LARGE SCALE GENOMIC DNA]</scope>
    <source>
        <strain evidence="12">ATCC 19993 / DSM 43833 / CBS 139.67 / JCM 10125 / KCTC 9307 / NBRC 14880 / R51</strain>
    </source>
</reference>
<gene>
    <name evidence="11" type="ordered locus">Tbis_0054</name>
</gene>
<evidence type="ECO:0000256" key="4">
    <source>
        <dbReference type="ARBA" id="ARBA00022741"/>
    </source>
</evidence>
<dbReference type="PANTHER" id="PTHR43289">
    <property type="entry name" value="MITOGEN-ACTIVATED PROTEIN KINASE KINASE KINASE 20-RELATED"/>
    <property type="match status" value="1"/>
</dbReference>
<dbReference type="FunFam" id="3.30.200.20:FF:000035">
    <property type="entry name" value="Serine/threonine protein kinase Stk1"/>
    <property type="match status" value="1"/>
</dbReference>
<proteinExistence type="predicted"/>
<evidence type="ECO:0000259" key="10">
    <source>
        <dbReference type="PROSITE" id="PS50011"/>
    </source>
</evidence>
<dbReference type="RefSeq" id="WP_013130324.1">
    <property type="nucleotide sequence ID" value="NC_014165.1"/>
</dbReference>
<dbReference type="Gene3D" id="1.10.510.10">
    <property type="entry name" value="Transferase(Phosphotransferase) domain 1"/>
    <property type="match status" value="1"/>
</dbReference>
<comment type="catalytic activity">
    <reaction evidence="8">
        <text>L-seryl-[protein] + ATP = O-phospho-L-seryl-[protein] + ADP + H(+)</text>
        <dbReference type="Rhea" id="RHEA:17989"/>
        <dbReference type="Rhea" id="RHEA-COMP:9863"/>
        <dbReference type="Rhea" id="RHEA-COMP:11604"/>
        <dbReference type="ChEBI" id="CHEBI:15378"/>
        <dbReference type="ChEBI" id="CHEBI:29999"/>
        <dbReference type="ChEBI" id="CHEBI:30616"/>
        <dbReference type="ChEBI" id="CHEBI:83421"/>
        <dbReference type="ChEBI" id="CHEBI:456216"/>
        <dbReference type="EC" id="2.7.11.1"/>
    </reaction>
</comment>
<dbReference type="SUPFAM" id="SSF56112">
    <property type="entry name" value="Protein kinase-like (PK-like)"/>
    <property type="match status" value="1"/>
</dbReference>
<comment type="catalytic activity">
    <reaction evidence="7">
        <text>L-threonyl-[protein] + ATP = O-phospho-L-threonyl-[protein] + ADP + H(+)</text>
        <dbReference type="Rhea" id="RHEA:46608"/>
        <dbReference type="Rhea" id="RHEA-COMP:11060"/>
        <dbReference type="Rhea" id="RHEA-COMP:11605"/>
        <dbReference type="ChEBI" id="CHEBI:15378"/>
        <dbReference type="ChEBI" id="CHEBI:30013"/>
        <dbReference type="ChEBI" id="CHEBI:30616"/>
        <dbReference type="ChEBI" id="CHEBI:61977"/>
        <dbReference type="ChEBI" id="CHEBI:456216"/>
        <dbReference type="EC" id="2.7.11.1"/>
    </reaction>
</comment>
<evidence type="ECO:0000256" key="8">
    <source>
        <dbReference type="ARBA" id="ARBA00048679"/>
    </source>
</evidence>
<evidence type="ECO:0000256" key="9">
    <source>
        <dbReference type="SAM" id="MobiDB-lite"/>
    </source>
</evidence>
<dbReference type="SMART" id="SM00220">
    <property type="entry name" value="S_TKc"/>
    <property type="match status" value="1"/>
</dbReference>
<accession>D6Y256</accession>
<dbReference type="InterPro" id="IPR011009">
    <property type="entry name" value="Kinase-like_dom_sf"/>
</dbReference>
<dbReference type="eggNOG" id="COG0515">
    <property type="taxonomic scope" value="Bacteria"/>
</dbReference>
<evidence type="ECO:0000256" key="7">
    <source>
        <dbReference type="ARBA" id="ARBA00047899"/>
    </source>
</evidence>
<dbReference type="InterPro" id="IPR000719">
    <property type="entry name" value="Prot_kinase_dom"/>
</dbReference>
<dbReference type="InterPro" id="IPR008271">
    <property type="entry name" value="Ser/Thr_kinase_AS"/>
</dbReference>
<evidence type="ECO:0000313" key="11">
    <source>
        <dbReference type="EMBL" id="ADG86791.1"/>
    </source>
</evidence>
<evidence type="ECO:0000313" key="12">
    <source>
        <dbReference type="Proteomes" id="UP000006640"/>
    </source>
</evidence>
<dbReference type="CDD" id="cd14014">
    <property type="entry name" value="STKc_PknB_like"/>
    <property type="match status" value="1"/>
</dbReference>
<sequence length="468" mass="48869">MNPDTVLGGRYRLISRIAAGGMGEVWRALDESLGREVAVKVMHSHVAADPSFRTRFRTEARITAALTDPGIAQVYDYGESDSVAYLVMELVHGEPLAAILSRNGALDPQVTLDIIEQAAKGLYAAHRNGVIHRDIKPGNLLVTEDGQVKITDFGIARALEAARLTRTGTVLGTAQYVSPEQASGSELTPASDIYSLGVVAYECLAGRPPFTADTPVALVLKHINTPPPPLPETVPQAVRDLVSAMLAKDPAARPADGAELARRVRALRATLTGEPARRLGALTDPSGFPVARTAGLPPQEPRDLPTTKPELPETAAAGPGPGSGRRTGRRPVIIGGVVAGCALAAVIGVLAPRFTESAVEPPRERPASPTPEVSPTPVQPSRSPAVRPTQRVVQVPSATPFPTPSATVITSAPATWTPTPSASPTPSLSQTPPSTPTHQPTDTAAPTASPTETSPPDDEGTDEKGVDD</sequence>
<dbReference type="EMBL" id="CP001874">
    <property type="protein sequence ID" value="ADG86791.1"/>
    <property type="molecule type" value="Genomic_DNA"/>
</dbReference>
<keyword evidence="2 11" id="KW-0723">Serine/threonine-protein kinase</keyword>
<feature type="compositionally biased region" description="Low complexity" evidence="9">
    <location>
        <begin position="396"/>
        <end position="454"/>
    </location>
</feature>
<dbReference type="GO" id="GO:0004674">
    <property type="term" value="F:protein serine/threonine kinase activity"/>
    <property type="evidence" value="ECO:0007669"/>
    <property type="project" value="UniProtKB-KW"/>
</dbReference>
<evidence type="ECO:0000256" key="3">
    <source>
        <dbReference type="ARBA" id="ARBA00022679"/>
    </source>
</evidence>
<organism evidence="11 12">
    <name type="scientific">Thermobispora bispora (strain ATCC 19993 / DSM 43833 / CBS 139.67 / JCM 10125 / KCTC 9307 / NBRC 14880 / R51)</name>
    <dbReference type="NCBI Taxonomy" id="469371"/>
    <lineage>
        <taxon>Bacteria</taxon>
        <taxon>Bacillati</taxon>
        <taxon>Actinomycetota</taxon>
        <taxon>Actinomycetes</taxon>
        <taxon>Streptosporangiales</taxon>
        <taxon>Streptosporangiaceae</taxon>
        <taxon>Thermobispora</taxon>
    </lineage>
</organism>
<keyword evidence="5 11" id="KW-0418">Kinase</keyword>
<dbReference type="AlphaFoldDB" id="D6Y256"/>